<dbReference type="AlphaFoldDB" id="A0A0A9FG86"/>
<accession>A0A0A9FG86</accession>
<reference evidence="1" key="1">
    <citation type="submission" date="2014-09" db="EMBL/GenBank/DDBJ databases">
        <authorList>
            <person name="Magalhaes I.L.F."/>
            <person name="Oliveira U."/>
            <person name="Santos F.R."/>
            <person name="Vidigal T.H.D.A."/>
            <person name="Brescovit A.D."/>
            <person name="Santos A.J."/>
        </authorList>
    </citation>
    <scope>NUCLEOTIDE SEQUENCE</scope>
    <source>
        <tissue evidence="1">Shoot tissue taken approximately 20 cm above the soil surface</tissue>
    </source>
</reference>
<dbReference type="EMBL" id="GBRH01186529">
    <property type="protein sequence ID" value="JAE11367.1"/>
    <property type="molecule type" value="Transcribed_RNA"/>
</dbReference>
<evidence type="ECO:0000313" key="1">
    <source>
        <dbReference type="EMBL" id="JAE11367.1"/>
    </source>
</evidence>
<reference evidence="1" key="2">
    <citation type="journal article" date="2015" name="Data Brief">
        <title>Shoot transcriptome of the giant reed, Arundo donax.</title>
        <authorList>
            <person name="Barrero R.A."/>
            <person name="Guerrero F.D."/>
            <person name="Moolhuijzen P."/>
            <person name="Goolsby J.A."/>
            <person name="Tidwell J."/>
            <person name="Bellgard S.E."/>
            <person name="Bellgard M.I."/>
        </authorList>
    </citation>
    <scope>NUCLEOTIDE SEQUENCE</scope>
    <source>
        <tissue evidence="1">Shoot tissue taken approximately 20 cm above the soil surface</tissue>
    </source>
</reference>
<protein>
    <submittedName>
        <fullName evidence="1">Uncharacterized protein</fullName>
    </submittedName>
</protein>
<name>A0A0A9FG86_ARUDO</name>
<proteinExistence type="predicted"/>
<organism evidence="1">
    <name type="scientific">Arundo donax</name>
    <name type="common">Giant reed</name>
    <name type="synonym">Donax arundinaceus</name>
    <dbReference type="NCBI Taxonomy" id="35708"/>
    <lineage>
        <taxon>Eukaryota</taxon>
        <taxon>Viridiplantae</taxon>
        <taxon>Streptophyta</taxon>
        <taxon>Embryophyta</taxon>
        <taxon>Tracheophyta</taxon>
        <taxon>Spermatophyta</taxon>
        <taxon>Magnoliopsida</taxon>
        <taxon>Liliopsida</taxon>
        <taxon>Poales</taxon>
        <taxon>Poaceae</taxon>
        <taxon>PACMAD clade</taxon>
        <taxon>Arundinoideae</taxon>
        <taxon>Arundineae</taxon>
        <taxon>Arundo</taxon>
    </lineage>
</organism>
<sequence length="76" mass="7711">MSSRSPLSTAGTLAGDDIAVDCIDDAEATVIAVTAAIDDRGCACSSWLQCNGRSSEEGDDIAGWGSCSGGRWSLVV</sequence>